<accession>A0A2A9FCZ3</accession>
<evidence type="ECO:0000256" key="4">
    <source>
        <dbReference type="ARBA" id="ARBA00023136"/>
    </source>
</evidence>
<keyword evidence="4" id="KW-0472">Membrane</keyword>
<dbReference type="EMBL" id="PDJK01000002">
    <property type="protein sequence ID" value="PFG48299.1"/>
    <property type="molecule type" value="Genomic_DNA"/>
</dbReference>
<proteinExistence type="predicted"/>
<gene>
    <name evidence="8" type="ORF">ATK36_3380</name>
</gene>
<name>A0A2A9FCZ3_9PSEU</name>
<evidence type="ECO:0000256" key="5">
    <source>
        <dbReference type="ARBA" id="ARBA00023139"/>
    </source>
</evidence>
<keyword evidence="5" id="KW-0564">Palmitate</keyword>
<dbReference type="GO" id="GO:0005886">
    <property type="term" value="C:plasma membrane"/>
    <property type="evidence" value="ECO:0007669"/>
    <property type="project" value="UniProtKB-SubCell"/>
</dbReference>
<organism evidence="8 9">
    <name type="scientific">Amycolatopsis sulphurea</name>
    <dbReference type="NCBI Taxonomy" id="76022"/>
    <lineage>
        <taxon>Bacteria</taxon>
        <taxon>Bacillati</taxon>
        <taxon>Actinomycetota</taxon>
        <taxon>Actinomycetes</taxon>
        <taxon>Pseudonocardiales</taxon>
        <taxon>Pseudonocardiaceae</taxon>
        <taxon>Amycolatopsis</taxon>
    </lineage>
</organism>
<keyword evidence="3 7" id="KW-0732">Signal</keyword>
<comment type="subcellular location">
    <subcellularLocation>
        <location evidence="1">Cell membrane</location>
        <topology evidence="1">Lipid-anchor</topology>
    </subcellularLocation>
</comment>
<evidence type="ECO:0000313" key="9">
    <source>
        <dbReference type="Proteomes" id="UP000243542"/>
    </source>
</evidence>
<evidence type="ECO:0000256" key="2">
    <source>
        <dbReference type="ARBA" id="ARBA00022475"/>
    </source>
</evidence>
<dbReference type="Gene3D" id="3.30.2030.20">
    <property type="match status" value="1"/>
</dbReference>
<evidence type="ECO:0000256" key="3">
    <source>
        <dbReference type="ARBA" id="ARBA00022729"/>
    </source>
</evidence>
<feature type="signal peptide" evidence="7">
    <location>
        <begin position="1"/>
        <end position="26"/>
    </location>
</feature>
<dbReference type="AlphaFoldDB" id="A0A2A9FCZ3"/>
<feature type="chain" id="PRO_5012270266" evidence="7">
    <location>
        <begin position="27"/>
        <end position="201"/>
    </location>
</feature>
<evidence type="ECO:0000256" key="1">
    <source>
        <dbReference type="ARBA" id="ARBA00004193"/>
    </source>
</evidence>
<comment type="caution">
    <text evidence="8">The sequence shown here is derived from an EMBL/GenBank/DDBJ whole genome shotgun (WGS) entry which is preliminary data.</text>
</comment>
<evidence type="ECO:0000256" key="6">
    <source>
        <dbReference type="ARBA" id="ARBA00023288"/>
    </source>
</evidence>
<dbReference type="Proteomes" id="UP000243542">
    <property type="component" value="Unassembled WGS sequence"/>
</dbReference>
<keyword evidence="6 8" id="KW-0449">Lipoprotein</keyword>
<evidence type="ECO:0000256" key="7">
    <source>
        <dbReference type="SAM" id="SignalP"/>
    </source>
</evidence>
<keyword evidence="2" id="KW-1003">Cell membrane</keyword>
<sequence length="201" mass="21671">MKVRRSLMKHNLVLAAVVCVALMASACGPDVPPETTVSQKTEQFNELMKRPDIDRAAAGYEELYAKVREQVTAEVPALKWEVANPESSAACGNDFAAVNADLRKNDAEVKGLANWVAKGNLPDFQWKHVASTVGQVAGTYGFGGGEVVVDQPGNHEIVFRDQYNAELNFGTAVNTTLLLRTGCHLTAEAKKRGTPAAPPTY</sequence>
<reference evidence="8 9" key="1">
    <citation type="submission" date="2017-10" db="EMBL/GenBank/DDBJ databases">
        <title>Sequencing the genomes of 1000 actinobacteria strains.</title>
        <authorList>
            <person name="Klenk H.-P."/>
        </authorList>
    </citation>
    <scope>NUCLEOTIDE SEQUENCE [LARGE SCALE GENOMIC DNA]</scope>
    <source>
        <strain evidence="8 9">DSM 46092</strain>
    </source>
</reference>
<dbReference type="PROSITE" id="PS51257">
    <property type="entry name" value="PROKAR_LIPOPROTEIN"/>
    <property type="match status" value="1"/>
</dbReference>
<dbReference type="Pfam" id="PF16708">
    <property type="entry name" value="LppA"/>
    <property type="match status" value="1"/>
</dbReference>
<dbReference type="InterPro" id="IPR032018">
    <property type="entry name" value="LppA/LppB/LprP"/>
</dbReference>
<evidence type="ECO:0000313" key="8">
    <source>
        <dbReference type="EMBL" id="PFG48299.1"/>
    </source>
</evidence>
<keyword evidence="9" id="KW-1185">Reference proteome</keyword>
<protein>
    <submittedName>
        <fullName evidence="8">Putative LppA-like lipoprotein</fullName>
    </submittedName>
</protein>